<dbReference type="Proteomes" id="UP001056120">
    <property type="component" value="Linkage Group LG28"/>
</dbReference>
<protein>
    <submittedName>
        <fullName evidence="1">Uncharacterized protein</fullName>
    </submittedName>
</protein>
<sequence>MPSNLLLFVSRAFSYPKLLTGIPITSLGHDFLLYSRFVHLVLSFFPFRIAYICSLPPSLQCFRLSKRQRWYLTGIRHAFTSHEIRSAFRSFLTPVFSPITMELNSNFYSIIDFLESKSLSWIFIADHRDPWRATLSWTTFSLLTFAVPVLCHFAYHLRPFDWIGQVSLSLSSLRYRSLVCCGLLGSTASGGFCFWISWTALAIKLDEGIQRRFMYVSLFFLGLGFKFSGEK</sequence>
<gene>
    <name evidence="1" type="ORF">L1987_83298</name>
</gene>
<accession>A0ACB8YCH9</accession>
<organism evidence="1 2">
    <name type="scientific">Smallanthus sonchifolius</name>
    <dbReference type="NCBI Taxonomy" id="185202"/>
    <lineage>
        <taxon>Eukaryota</taxon>
        <taxon>Viridiplantae</taxon>
        <taxon>Streptophyta</taxon>
        <taxon>Embryophyta</taxon>
        <taxon>Tracheophyta</taxon>
        <taxon>Spermatophyta</taxon>
        <taxon>Magnoliopsida</taxon>
        <taxon>eudicotyledons</taxon>
        <taxon>Gunneridae</taxon>
        <taxon>Pentapetalae</taxon>
        <taxon>asterids</taxon>
        <taxon>campanulids</taxon>
        <taxon>Asterales</taxon>
        <taxon>Asteraceae</taxon>
        <taxon>Asteroideae</taxon>
        <taxon>Heliantheae alliance</taxon>
        <taxon>Millerieae</taxon>
        <taxon>Smallanthus</taxon>
    </lineage>
</organism>
<keyword evidence="2" id="KW-1185">Reference proteome</keyword>
<evidence type="ECO:0000313" key="2">
    <source>
        <dbReference type="Proteomes" id="UP001056120"/>
    </source>
</evidence>
<proteinExistence type="predicted"/>
<evidence type="ECO:0000313" key="1">
    <source>
        <dbReference type="EMBL" id="KAI3682916.1"/>
    </source>
</evidence>
<name>A0ACB8YCH9_9ASTR</name>
<reference evidence="2" key="1">
    <citation type="journal article" date="2022" name="Mol. Ecol. Resour.">
        <title>The genomes of chicory, endive, great burdock and yacon provide insights into Asteraceae palaeo-polyploidization history and plant inulin production.</title>
        <authorList>
            <person name="Fan W."/>
            <person name="Wang S."/>
            <person name="Wang H."/>
            <person name="Wang A."/>
            <person name="Jiang F."/>
            <person name="Liu H."/>
            <person name="Zhao H."/>
            <person name="Xu D."/>
            <person name="Zhang Y."/>
        </authorList>
    </citation>
    <scope>NUCLEOTIDE SEQUENCE [LARGE SCALE GENOMIC DNA]</scope>
    <source>
        <strain evidence="2">cv. Yunnan</strain>
    </source>
</reference>
<dbReference type="EMBL" id="CM042045">
    <property type="protein sequence ID" value="KAI3682916.1"/>
    <property type="molecule type" value="Genomic_DNA"/>
</dbReference>
<reference evidence="1 2" key="2">
    <citation type="journal article" date="2022" name="Mol. Ecol. Resour.">
        <title>The genomes of chicory, endive, great burdock and yacon provide insights into Asteraceae paleo-polyploidization history and plant inulin production.</title>
        <authorList>
            <person name="Fan W."/>
            <person name="Wang S."/>
            <person name="Wang H."/>
            <person name="Wang A."/>
            <person name="Jiang F."/>
            <person name="Liu H."/>
            <person name="Zhao H."/>
            <person name="Xu D."/>
            <person name="Zhang Y."/>
        </authorList>
    </citation>
    <scope>NUCLEOTIDE SEQUENCE [LARGE SCALE GENOMIC DNA]</scope>
    <source>
        <strain evidence="2">cv. Yunnan</strain>
        <tissue evidence="1">Leaves</tissue>
    </source>
</reference>
<comment type="caution">
    <text evidence="1">The sequence shown here is derived from an EMBL/GenBank/DDBJ whole genome shotgun (WGS) entry which is preliminary data.</text>
</comment>